<gene>
    <name evidence="1" type="ORF">MA47_10305</name>
</gene>
<evidence type="ECO:0000313" key="2">
    <source>
        <dbReference type="Proteomes" id="UP000030145"/>
    </source>
</evidence>
<accession>A0A0A2DJI7</accession>
<evidence type="ECO:0000313" key="1">
    <source>
        <dbReference type="EMBL" id="KGM18054.1"/>
    </source>
</evidence>
<dbReference type="EMBL" id="JRVJ01000023">
    <property type="protein sequence ID" value="KGM18054.1"/>
    <property type="molecule type" value="Genomic_DNA"/>
</dbReference>
<name>A0A0A2DJI7_9CORY</name>
<dbReference type="NCBIfam" id="TIGR03941">
    <property type="entry name" value="tRNA_deam_assoc"/>
    <property type="match status" value="1"/>
</dbReference>
<protein>
    <recommendedName>
        <fullName evidence="3">tRNA adenosine deaminase</fullName>
    </recommendedName>
</protein>
<comment type="caution">
    <text evidence="1">The sequence shown here is derived from an EMBL/GenBank/DDBJ whole genome shotgun (WGS) entry which is preliminary data.</text>
</comment>
<dbReference type="AlphaFoldDB" id="A0A0A2DJI7"/>
<keyword evidence="2" id="KW-1185">Reference proteome</keyword>
<evidence type="ECO:0008006" key="3">
    <source>
        <dbReference type="Google" id="ProtNLM"/>
    </source>
</evidence>
<dbReference type="Proteomes" id="UP000030145">
    <property type="component" value="Unassembled WGS sequence"/>
</dbReference>
<dbReference type="InterPro" id="IPR023869">
    <property type="entry name" value="tRNA_Adeno_NH3ase_assoc_put"/>
</dbReference>
<dbReference type="GeneID" id="300553864"/>
<organism evidence="1 2">
    <name type="scientific">Corynebacterium auriscanis</name>
    <dbReference type="NCBI Taxonomy" id="99807"/>
    <lineage>
        <taxon>Bacteria</taxon>
        <taxon>Bacillati</taxon>
        <taxon>Actinomycetota</taxon>
        <taxon>Actinomycetes</taxon>
        <taxon>Mycobacteriales</taxon>
        <taxon>Corynebacteriaceae</taxon>
        <taxon>Corynebacterium</taxon>
    </lineage>
</organism>
<reference evidence="1 2" key="1">
    <citation type="submission" date="2014-10" db="EMBL/GenBank/DDBJ databases">
        <title>Whole Genome sequence of Corynebacterium auriscanis strain CIP 106629.</title>
        <authorList>
            <person name="Hassan S.S."/>
            <person name="Jamal S.B."/>
            <person name="Tiwari S."/>
            <person name="Oliveira L.D.C."/>
            <person name="Souza F."/>
            <person name="Mariano D.C."/>
            <person name="Almeida S."/>
            <person name="Dorella F."/>
            <person name="Pereira F."/>
            <person name="Carvalho A."/>
            <person name="Leal C.A."/>
            <person name="Soares S.D.C."/>
            <person name="Figueiredo H.C."/>
            <person name="Silva A."/>
            <person name="Azevedo V.A."/>
        </authorList>
    </citation>
    <scope>NUCLEOTIDE SEQUENCE [LARGE SCALE GENOMIC DNA]</scope>
    <source>
        <strain evidence="1 2">CIP 106629</strain>
    </source>
</reference>
<proteinExistence type="predicted"/>
<sequence length="165" mass="18052">MSETTELTFAAVAVAGEGGWQVRELPEKALDSLRDLVKDLRANRAEGALLGFVCMDDDWCAVVRPVPGGVRLLISDATAALDYYLATDILDELDVDTPTEDEAENCDEPWPEGDFDLLEDLGVPEQLLSVIFDDEDLYASEQLMRVAEELGCAEELADAIGLELE</sequence>
<dbReference type="RefSeq" id="WP_035116042.1">
    <property type="nucleotide sequence ID" value="NZ_CP047046.1"/>
</dbReference>